<dbReference type="InterPro" id="IPR011009">
    <property type="entry name" value="Kinase-like_dom_sf"/>
</dbReference>
<dbReference type="Gene3D" id="1.10.510.10">
    <property type="entry name" value="Transferase(Phosphotransferase) domain 1"/>
    <property type="match status" value="1"/>
</dbReference>
<dbReference type="SUPFAM" id="SSF56112">
    <property type="entry name" value="Protein kinase-like (PK-like)"/>
    <property type="match status" value="1"/>
</dbReference>
<dbReference type="PANTHER" id="PTHR21310">
    <property type="entry name" value="AMINOGLYCOSIDE PHOSPHOTRANSFERASE-RELATED-RELATED"/>
    <property type="match status" value="1"/>
</dbReference>
<dbReference type="Proteomes" id="UP000016933">
    <property type="component" value="Unassembled WGS sequence"/>
</dbReference>
<dbReference type="HOGENOM" id="CLU_021768_2_2_1"/>
<organism evidence="1 2">
    <name type="scientific">Dothistroma septosporum (strain NZE10 / CBS 128990)</name>
    <name type="common">Red band needle blight fungus</name>
    <name type="synonym">Mycosphaerella pini</name>
    <dbReference type="NCBI Taxonomy" id="675120"/>
    <lineage>
        <taxon>Eukaryota</taxon>
        <taxon>Fungi</taxon>
        <taxon>Dikarya</taxon>
        <taxon>Ascomycota</taxon>
        <taxon>Pezizomycotina</taxon>
        <taxon>Dothideomycetes</taxon>
        <taxon>Dothideomycetidae</taxon>
        <taxon>Mycosphaerellales</taxon>
        <taxon>Mycosphaerellaceae</taxon>
        <taxon>Dothistroma</taxon>
    </lineage>
</organism>
<reference evidence="2" key="1">
    <citation type="journal article" date="2012" name="PLoS Genet.">
        <title>The genomes of the fungal plant pathogens Cladosporium fulvum and Dothistroma septosporum reveal adaptation to different hosts and lifestyles but also signatures of common ancestry.</title>
        <authorList>
            <person name="de Wit P.J.G.M."/>
            <person name="van der Burgt A."/>
            <person name="Oekmen B."/>
            <person name="Stergiopoulos I."/>
            <person name="Abd-Elsalam K.A."/>
            <person name="Aerts A.L."/>
            <person name="Bahkali A.H."/>
            <person name="Beenen H.G."/>
            <person name="Chettri P."/>
            <person name="Cox M.P."/>
            <person name="Datema E."/>
            <person name="de Vries R.P."/>
            <person name="Dhillon B."/>
            <person name="Ganley A.R."/>
            <person name="Griffiths S.A."/>
            <person name="Guo Y."/>
            <person name="Hamelin R.C."/>
            <person name="Henrissat B."/>
            <person name="Kabir M.S."/>
            <person name="Jashni M.K."/>
            <person name="Kema G."/>
            <person name="Klaubauf S."/>
            <person name="Lapidus A."/>
            <person name="Levasseur A."/>
            <person name="Lindquist E."/>
            <person name="Mehrabi R."/>
            <person name="Ohm R.A."/>
            <person name="Owen T.J."/>
            <person name="Salamov A."/>
            <person name="Schwelm A."/>
            <person name="Schijlen E."/>
            <person name="Sun H."/>
            <person name="van den Burg H.A."/>
            <person name="van Ham R.C.H.J."/>
            <person name="Zhang S."/>
            <person name="Goodwin S.B."/>
            <person name="Grigoriev I.V."/>
            <person name="Collemare J."/>
            <person name="Bradshaw R.E."/>
        </authorList>
    </citation>
    <scope>NUCLEOTIDE SEQUENCE [LARGE SCALE GENOMIC DNA]</scope>
    <source>
        <strain evidence="2">NZE10 / CBS 128990</strain>
    </source>
</reference>
<dbReference type="eggNOG" id="ENOG502SA0A">
    <property type="taxonomic scope" value="Eukaryota"/>
</dbReference>
<evidence type="ECO:0008006" key="3">
    <source>
        <dbReference type="Google" id="ProtNLM"/>
    </source>
</evidence>
<name>M2YK71_DOTSN</name>
<gene>
    <name evidence="1" type="ORF">DOTSEDRAFT_66371</name>
</gene>
<accession>M2YK71</accession>
<proteinExistence type="predicted"/>
<evidence type="ECO:0000313" key="1">
    <source>
        <dbReference type="EMBL" id="EME39361.1"/>
    </source>
</evidence>
<protein>
    <recommendedName>
        <fullName evidence="3">Aminoglycoside phosphotransferase domain-containing protein</fullName>
    </recommendedName>
</protein>
<dbReference type="InterPro" id="IPR051678">
    <property type="entry name" value="AGP_Transferase"/>
</dbReference>
<dbReference type="OMA" id="FTHYSAG"/>
<dbReference type="AlphaFoldDB" id="M2YK71"/>
<keyword evidence="2" id="KW-1185">Reference proteome</keyword>
<dbReference type="EMBL" id="KB446545">
    <property type="protein sequence ID" value="EME39361.1"/>
    <property type="molecule type" value="Genomic_DNA"/>
</dbReference>
<reference evidence="1 2" key="2">
    <citation type="journal article" date="2012" name="PLoS Pathog.">
        <title>Diverse lifestyles and strategies of plant pathogenesis encoded in the genomes of eighteen Dothideomycetes fungi.</title>
        <authorList>
            <person name="Ohm R.A."/>
            <person name="Feau N."/>
            <person name="Henrissat B."/>
            <person name="Schoch C.L."/>
            <person name="Horwitz B.A."/>
            <person name="Barry K.W."/>
            <person name="Condon B.J."/>
            <person name="Copeland A.C."/>
            <person name="Dhillon B."/>
            <person name="Glaser F."/>
            <person name="Hesse C.N."/>
            <person name="Kosti I."/>
            <person name="LaButti K."/>
            <person name="Lindquist E.A."/>
            <person name="Lucas S."/>
            <person name="Salamov A.A."/>
            <person name="Bradshaw R.E."/>
            <person name="Ciuffetti L."/>
            <person name="Hamelin R.C."/>
            <person name="Kema G.H.J."/>
            <person name="Lawrence C."/>
            <person name="Scott J.A."/>
            <person name="Spatafora J.W."/>
            <person name="Turgeon B.G."/>
            <person name="de Wit P.J.G.M."/>
            <person name="Zhong S."/>
            <person name="Goodwin S.B."/>
            <person name="Grigoriev I.V."/>
        </authorList>
    </citation>
    <scope>NUCLEOTIDE SEQUENCE [LARGE SCALE GENOMIC DNA]</scope>
    <source>
        <strain evidence="2">NZE10 / CBS 128990</strain>
    </source>
</reference>
<dbReference type="PANTHER" id="PTHR21310:SF39">
    <property type="entry name" value="AMINOGLYCOSIDE PHOSPHOTRANSFERASE DOMAIN-CONTAINING PROTEIN"/>
    <property type="match status" value="1"/>
</dbReference>
<evidence type="ECO:0000313" key="2">
    <source>
        <dbReference type="Proteomes" id="UP000016933"/>
    </source>
</evidence>
<sequence>MALSDTPSTFPLDLKPLTRENIVSCLDFAPKIHQPGPNQLVRVRADVVVKYGTLTQLAEAKAMRLVQKHTNLQVPETERRQLVQTIASGLRQLRSICLEVPGPIGCEAKTHGFFFTEYGAGPFNTEEDLSYWLNNRLTVSQQARKIARDSPKFEIKRLALCHMDIDPYNIIVGHNGQPWLVDWGNSGAYPLYFERANLKYTNGHRECGDFFAQLDCLLQVESENLDIQHLHDLHWSLETGALWRRADLDIGDEY</sequence>
<dbReference type="OrthoDB" id="3250044at2759"/>